<dbReference type="CDD" id="cd00167">
    <property type="entry name" value="SANT"/>
    <property type="match status" value="1"/>
</dbReference>
<proteinExistence type="predicted"/>
<feature type="domain" description="HTH myb-type" evidence="3">
    <location>
        <begin position="245"/>
        <end position="290"/>
    </location>
</feature>
<feature type="compositionally biased region" description="Low complexity" evidence="1">
    <location>
        <begin position="186"/>
        <end position="201"/>
    </location>
</feature>
<feature type="region of interest" description="Disordered" evidence="1">
    <location>
        <begin position="1"/>
        <end position="171"/>
    </location>
</feature>
<comment type="caution">
    <text evidence="4">The sequence shown here is derived from an EMBL/GenBank/DDBJ whole genome shotgun (WGS) entry which is preliminary data.</text>
</comment>
<feature type="compositionally biased region" description="Acidic residues" evidence="1">
    <location>
        <begin position="86"/>
        <end position="97"/>
    </location>
</feature>
<feature type="compositionally biased region" description="Low complexity" evidence="1">
    <location>
        <begin position="1"/>
        <end position="10"/>
    </location>
</feature>
<dbReference type="InterPro" id="IPR000555">
    <property type="entry name" value="JAMM/MPN+_dom"/>
</dbReference>
<feature type="compositionally biased region" description="Low complexity" evidence="1">
    <location>
        <begin position="134"/>
        <end position="171"/>
    </location>
</feature>
<dbReference type="SMART" id="SM00232">
    <property type="entry name" value="JAB_MPN"/>
    <property type="match status" value="1"/>
</dbReference>
<feature type="region of interest" description="Disordered" evidence="1">
    <location>
        <begin position="397"/>
        <end position="435"/>
    </location>
</feature>
<dbReference type="PROSITE" id="PS50249">
    <property type="entry name" value="MPN"/>
    <property type="match status" value="1"/>
</dbReference>
<evidence type="ECO:0000313" key="4">
    <source>
        <dbReference type="EMBL" id="KAG0276598.1"/>
    </source>
</evidence>
<dbReference type="Gene3D" id="1.10.10.60">
    <property type="entry name" value="Homeodomain-like"/>
    <property type="match status" value="1"/>
</dbReference>
<evidence type="ECO:0000259" key="2">
    <source>
        <dbReference type="PROSITE" id="PS50249"/>
    </source>
</evidence>
<name>A0AAD4DF92_9FUNG</name>
<feature type="compositionally biased region" description="Basic and acidic residues" evidence="1">
    <location>
        <begin position="423"/>
        <end position="435"/>
    </location>
</feature>
<feature type="compositionally biased region" description="Basic and acidic residues" evidence="1">
    <location>
        <begin position="397"/>
        <end position="412"/>
    </location>
</feature>
<dbReference type="Gene3D" id="3.40.140.10">
    <property type="entry name" value="Cytidine Deaminase, domain 2"/>
    <property type="match status" value="1"/>
</dbReference>
<feature type="region of interest" description="Disordered" evidence="1">
    <location>
        <begin position="784"/>
        <end position="898"/>
    </location>
</feature>
<feature type="region of interest" description="Disordered" evidence="1">
    <location>
        <begin position="696"/>
        <end position="730"/>
    </location>
</feature>
<dbReference type="InterPro" id="IPR050242">
    <property type="entry name" value="JAMM_MPN+_peptidase_M67A"/>
</dbReference>
<dbReference type="InterPro" id="IPR037518">
    <property type="entry name" value="MPN"/>
</dbReference>
<reference evidence="4" key="1">
    <citation type="journal article" date="2020" name="Fungal Divers.">
        <title>Resolving the Mortierellaceae phylogeny through synthesis of multi-gene phylogenetics and phylogenomics.</title>
        <authorList>
            <person name="Vandepol N."/>
            <person name="Liber J."/>
            <person name="Desiro A."/>
            <person name="Na H."/>
            <person name="Kennedy M."/>
            <person name="Barry K."/>
            <person name="Grigoriev I.V."/>
            <person name="Miller A.N."/>
            <person name="O'Donnell K."/>
            <person name="Stajich J.E."/>
            <person name="Bonito G."/>
        </authorList>
    </citation>
    <scope>NUCLEOTIDE SEQUENCE</scope>
    <source>
        <strain evidence="4">NRRL 28262</strain>
    </source>
</reference>
<evidence type="ECO:0000313" key="5">
    <source>
        <dbReference type="Proteomes" id="UP001194580"/>
    </source>
</evidence>
<dbReference type="Pfam" id="PF00249">
    <property type="entry name" value="Myb_DNA-binding"/>
    <property type="match status" value="1"/>
</dbReference>
<feature type="compositionally biased region" description="Basic residues" evidence="1">
    <location>
        <begin position="105"/>
        <end position="119"/>
    </location>
</feature>
<evidence type="ECO:0000259" key="3">
    <source>
        <dbReference type="PROSITE" id="PS51294"/>
    </source>
</evidence>
<dbReference type="PANTHER" id="PTHR10410">
    <property type="entry name" value="EUKARYOTIC TRANSLATION INITIATION FACTOR 3 -RELATED"/>
    <property type="match status" value="1"/>
</dbReference>
<accession>A0AAD4DF92</accession>
<feature type="domain" description="MPN" evidence="2">
    <location>
        <begin position="474"/>
        <end position="614"/>
    </location>
</feature>
<gene>
    <name evidence="4" type="ORF">BGZ95_007317</name>
</gene>
<sequence>MPPKKAPTSKTTKKQKLNDSSSLDTTTDRVLSKEEEEEMSSALIAQLLAQEGGGDGNGYYAEYNNDVHYGGFGGGGGGRGGRRDDDFDDFSDEDEDYRNDYNYKPKSKSKRGAGRKKAKPAPAPVAKPKPTPKSTPKSASAGAALTTATTTITTTTIAAETTAATATETTISTASNTTETVAVVSSGETSAAATEAASSSTNVGEMKSDTAAAPPPTPEVVTPAAAPKVNKPKEAPQGFNTGVYSEKEERAFVEALDIFGRNWRSVEQHVATRDANSIRSHAQKHFIKLFRDNIPLPAKVLESGPGYTLSGNDLNPYSSAARPYLTQRMLDDPTLLPTQGGTVFTPDSTAAIKAEKAQAKEKKAVASDAKEAKENSKEAKEALKEAMRELKELKIRKAAKAHKESSRTRQDSPDEPAYTGRTDYSKARLRSARDRSSISYRQMASDLDPLTMVKCEPFCGLPNSGVVGCQPFGITVQSNVLLGMDFHAHLMTSEIIGFLAGEWVPSTRTINVKAIFPCRSLPTEHNHINVEMDPTSEFEVRQEIEKRNMRIVGWYHSHPTFTPDPSLVDIENQTSYQSLFKDDVMNEEPFVGAIVGPYDERLPGLSSVINWFYISQSLQERGHPKRLVYDLIEDQSLPEEESSLWVKLFDEYRDSPERTNFKEQWRQEENETKLQKMLVSLGRRMPWLRNSLLKNQAEQEAAEEDGSQSKSVVAEPEPVPVPTKESAEQISDTSAAVAAVTSVEAELPDTVGAKSDVKDLEVLPVVSIEEMKVDDEVIDVGALASPSSLLDISSSSGGESMEGVESTIPQSEKVESEDVLVDSQSEPVSDDGDKDDSLDVGDADLLETHSQGQGQGMERSLSNTSHVSAASASSSSSSSSGLSSSSATSSSRHSQGSSKAWAAATFGGLINDPFLALVEQELSGWESVVG</sequence>
<feature type="region of interest" description="Disordered" evidence="1">
    <location>
        <begin position="186"/>
        <end position="221"/>
    </location>
</feature>
<dbReference type="GO" id="GO:0008237">
    <property type="term" value="F:metallopeptidase activity"/>
    <property type="evidence" value="ECO:0007669"/>
    <property type="project" value="InterPro"/>
</dbReference>
<dbReference type="EMBL" id="JAAAIL010000355">
    <property type="protein sequence ID" value="KAG0276598.1"/>
    <property type="molecule type" value="Genomic_DNA"/>
</dbReference>
<feature type="compositionally biased region" description="Pro residues" evidence="1">
    <location>
        <begin position="121"/>
        <end position="133"/>
    </location>
</feature>
<keyword evidence="5" id="KW-1185">Reference proteome</keyword>
<dbReference type="SMART" id="SM00717">
    <property type="entry name" value="SANT"/>
    <property type="match status" value="1"/>
</dbReference>
<dbReference type="InterPro" id="IPR017930">
    <property type="entry name" value="Myb_dom"/>
</dbReference>
<protein>
    <recommendedName>
        <fullName evidence="6">Myb-like, SWIRM and MPN domain-containing protein 1</fullName>
    </recommendedName>
</protein>
<dbReference type="InterPro" id="IPR001005">
    <property type="entry name" value="SANT/Myb"/>
</dbReference>
<organism evidence="4 5">
    <name type="scientific">Linnemannia exigua</name>
    <dbReference type="NCBI Taxonomy" id="604196"/>
    <lineage>
        <taxon>Eukaryota</taxon>
        <taxon>Fungi</taxon>
        <taxon>Fungi incertae sedis</taxon>
        <taxon>Mucoromycota</taxon>
        <taxon>Mortierellomycotina</taxon>
        <taxon>Mortierellomycetes</taxon>
        <taxon>Mortierellales</taxon>
        <taxon>Mortierellaceae</taxon>
        <taxon>Linnemannia</taxon>
    </lineage>
</organism>
<dbReference type="Pfam" id="PF01398">
    <property type="entry name" value="JAB"/>
    <property type="match status" value="1"/>
</dbReference>
<feature type="compositionally biased region" description="Low complexity" evidence="1">
    <location>
        <begin position="784"/>
        <end position="806"/>
    </location>
</feature>
<dbReference type="Proteomes" id="UP001194580">
    <property type="component" value="Unassembled WGS sequence"/>
</dbReference>
<evidence type="ECO:0000256" key="1">
    <source>
        <dbReference type="SAM" id="MobiDB-lite"/>
    </source>
</evidence>
<dbReference type="PROSITE" id="PS51294">
    <property type="entry name" value="HTH_MYB"/>
    <property type="match status" value="1"/>
</dbReference>
<dbReference type="SUPFAM" id="SSF46689">
    <property type="entry name" value="Homeodomain-like"/>
    <property type="match status" value="1"/>
</dbReference>
<dbReference type="InterPro" id="IPR009057">
    <property type="entry name" value="Homeodomain-like_sf"/>
</dbReference>
<evidence type="ECO:0008006" key="6">
    <source>
        <dbReference type="Google" id="ProtNLM"/>
    </source>
</evidence>
<dbReference type="AlphaFoldDB" id="A0AAD4DF92"/>
<dbReference type="SUPFAM" id="SSF102712">
    <property type="entry name" value="JAB1/MPN domain"/>
    <property type="match status" value="1"/>
</dbReference>
<feature type="compositionally biased region" description="Acidic residues" evidence="1">
    <location>
        <begin position="828"/>
        <end position="845"/>
    </location>
</feature>
<feature type="compositionally biased region" description="Low complexity" evidence="1">
    <location>
        <begin position="862"/>
        <end position="898"/>
    </location>
</feature>
<feature type="compositionally biased region" description="Gly residues" evidence="1">
    <location>
        <begin position="70"/>
        <end position="79"/>
    </location>
</feature>